<dbReference type="Proteomes" id="UP000828390">
    <property type="component" value="Unassembled WGS sequence"/>
</dbReference>
<protein>
    <recommendedName>
        <fullName evidence="4">Ig-like domain-containing protein</fullName>
    </recommendedName>
</protein>
<reference evidence="2" key="1">
    <citation type="journal article" date="2019" name="bioRxiv">
        <title>The Genome of the Zebra Mussel, Dreissena polymorpha: A Resource for Invasive Species Research.</title>
        <authorList>
            <person name="McCartney M.A."/>
            <person name="Auch B."/>
            <person name="Kono T."/>
            <person name="Mallez S."/>
            <person name="Zhang Y."/>
            <person name="Obille A."/>
            <person name="Becker A."/>
            <person name="Abrahante J.E."/>
            <person name="Garbe J."/>
            <person name="Badalamenti J.P."/>
            <person name="Herman A."/>
            <person name="Mangelson H."/>
            <person name="Liachko I."/>
            <person name="Sullivan S."/>
            <person name="Sone E.D."/>
            <person name="Koren S."/>
            <person name="Silverstein K.A.T."/>
            <person name="Beckman K.B."/>
            <person name="Gohl D.M."/>
        </authorList>
    </citation>
    <scope>NUCLEOTIDE SEQUENCE</scope>
    <source>
        <strain evidence="2">Duluth1</strain>
        <tissue evidence="2">Whole animal</tissue>
    </source>
</reference>
<dbReference type="SUPFAM" id="SSF48726">
    <property type="entry name" value="Immunoglobulin"/>
    <property type="match status" value="1"/>
</dbReference>
<name>A0A9D4JX93_DREPO</name>
<comment type="caution">
    <text evidence="2">The sequence shown here is derived from an EMBL/GenBank/DDBJ whole genome shotgun (WGS) entry which is preliminary data.</text>
</comment>
<evidence type="ECO:0000313" key="3">
    <source>
        <dbReference type="Proteomes" id="UP000828390"/>
    </source>
</evidence>
<evidence type="ECO:0000256" key="1">
    <source>
        <dbReference type="SAM" id="SignalP"/>
    </source>
</evidence>
<feature type="signal peptide" evidence="1">
    <location>
        <begin position="1"/>
        <end position="21"/>
    </location>
</feature>
<sequence>MCILILSDFQVLYLFSCIAAAYRVIMAPSPVATVVEGHNLTLTCSHTGSTEMWSLATWTANGITICTILRPTCVCAENITTAIYKPVCSNFNVSLTLLAVNRSKNNDV</sequence>
<gene>
    <name evidence="2" type="ORF">DPMN_128288</name>
</gene>
<reference evidence="2" key="2">
    <citation type="submission" date="2020-11" db="EMBL/GenBank/DDBJ databases">
        <authorList>
            <person name="McCartney M.A."/>
            <person name="Auch B."/>
            <person name="Kono T."/>
            <person name="Mallez S."/>
            <person name="Becker A."/>
            <person name="Gohl D.M."/>
            <person name="Silverstein K.A.T."/>
            <person name="Koren S."/>
            <person name="Bechman K.B."/>
            <person name="Herman A."/>
            <person name="Abrahante J.E."/>
            <person name="Garbe J."/>
        </authorList>
    </citation>
    <scope>NUCLEOTIDE SEQUENCE</scope>
    <source>
        <strain evidence="2">Duluth1</strain>
        <tissue evidence="2">Whole animal</tissue>
    </source>
</reference>
<keyword evidence="1" id="KW-0732">Signal</keyword>
<evidence type="ECO:0008006" key="4">
    <source>
        <dbReference type="Google" id="ProtNLM"/>
    </source>
</evidence>
<proteinExistence type="predicted"/>
<dbReference type="InterPro" id="IPR036179">
    <property type="entry name" value="Ig-like_dom_sf"/>
</dbReference>
<feature type="chain" id="PRO_5039203957" description="Ig-like domain-containing protein" evidence="1">
    <location>
        <begin position="22"/>
        <end position="108"/>
    </location>
</feature>
<evidence type="ECO:0000313" key="2">
    <source>
        <dbReference type="EMBL" id="KAH3826384.1"/>
    </source>
</evidence>
<organism evidence="2 3">
    <name type="scientific">Dreissena polymorpha</name>
    <name type="common">Zebra mussel</name>
    <name type="synonym">Mytilus polymorpha</name>
    <dbReference type="NCBI Taxonomy" id="45954"/>
    <lineage>
        <taxon>Eukaryota</taxon>
        <taxon>Metazoa</taxon>
        <taxon>Spiralia</taxon>
        <taxon>Lophotrochozoa</taxon>
        <taxon>Mollusca</taxon>
        <taxon>Bivalvia</taxon>
        <taxon>Autobranchia</taxon>
        <taxon>Heteroconchia</taxon>
        <taxon>Euheterodonta</taxon>
        <taxon>Imparidentia</taxon>
        <taxon>Neoheterodontei</taxon>
        <taxon>Myida</taxon>
        <taxon>Dreissenoidea</taxon>
        <taxon>Dreissenidae</taxon>
        <taxon>Dreissena</taxon>
    </lineage>
</organism>
<keyword evidence="3" id="KW-1185">Reference proteome</keyword>
<dbReference type="EMBL" id="JAIWYP010000005">
    <property type="protein sequence ID" value="KAH3826384.1"/>
    <property type="molecule type" value="Genomic_DNA"/>
</dbReference>
<accession>A0A9D4JX93</accession>
<dbReference type="AlphaFoldDB" id="A0A9D4JX93"/>